<dbReference type="Pfam" id="PF21599">
    <property type="entry name" value="ZSWIM3_N"/>
    <property type="match status" value="1"/>
</dbReference>
<dbReference type="AlphaFoldDB" id="A0AAE1KS00"/>
<dbReference type="PANTHER" id="PTHR31569">
    <property type="entry name" value="SWIM-TYPE DOMAIN-CONTAINING PROTEIN"/>
    <property type="match status" value="1"/>
</dbReference>
<feature type="domain" description="ZSWIM3 N-terminal" evidence="1">
    <location>
        <begin position="61"/>
        <end position="166"/>
    </location>
</feature>
<protein>
    <recommendedName>
        <fullName evidence="1">ZSWIM3 N-terminal domain-containing protein</fullName>
    </recommendedName>
</protein>
<sequence length="536" mass="61343">MQELAMAEGAEVENVVEVVESTWMVTKGEKEGGIKLESSVTESEQSYVVDFTPQFDRIFVQTTFNSFREFEEVFNKFKAETGTVFRIKSSCSVAYENSRRKRHFVPARFKFVSVRYCCVHYGQPKIAGQGIRSKQRYLPCGCECMLSLSYNRGALVISQAAMQHNHEVNSQMAPYYAINRRISNTELRQVAGMIESMPSSRALQQFLQRQFHRHTTLQDAKNIRARLKALKLHQEASSRAVKSIKVKPEIIETLYRKDDNEGREETDDDKDVEDTYREYEYDEDEGEVENYIMAENDEYEELTNEEQSHNQQQIGIEKRELREAITSNLQAKLSDLLRNCETSVFLSRVSIMNKIINCWENGVHVDLHCRAGDDDEELDQVTKICAQLSELSKTSTQPVPSVSALEGSSETCATLIIPEFDNTSVDLVPSEVNGGEPLEISVFQKNDVDLNSQIEKKQPYNKNKPKKSGISLHINKENCQLPSECEQRHQLKLYKRKNLLGTNEEAMEVEIEVNGDVANVKQVKLEPLEYHEVDVS</sequence>
<gene>
    <name evidence="2" type="ORF">Pcinc_014226</name>
</gene>
<accession>A0AAE1KS00</accession>
<organism evidence="2 3">
    <name type="scientific">Petrolisthes cinctipes</name>
    <name type="common">Flat porcelain crab</name>
    <dbReference type="NCBI Taxonomy" id="88211"/>
    <lineage>
        <taxon>Eukaryota</taxon>
        <taxon>Metazoa</taxon>
        <taxon>Ecdysozoa</taxon>
        <taxon>Arthropoda</taxon>
        <taxon>Crustacea</taxon>
        <taxon>Multicrustacea</taxon>
        <taxon>Malacostraca</taxon>
        <taxon>Eumalacostraca</taxon>
        <taxon>Eucarida</taxon>
        <taxon>Decapoda</taxon>
        <taxon>Pleocyemata</taxon>
        <taxon>Anomura</taxon>
        <taxon>Galatheoidea</taxon>
        <taxon>Porcellanidae</taxon>
        <taxon>Petrolisthes</taxon>
    </lineage>
</organism>
<dbReference type="InterPro" id="IPR052579">
    <property type="entry name" value="Zinc_finger_SWIM"/>
</dbReference>
<reference evidence="2" key="1">
    <citation type="submission" date="2023-10" db="EMBL/GenBank/DDBJ databases">
        <title>Genome assemblies of two species of porcelain crab, Petrolisthes cinctipes and Petrolisthes manimaculis (Anomura: Porcellanidae).</title>
        <authorList>
            <person name="Angst P."/>
        </authorList>
    </citation>
    <scope>NUCLEOTIDE SEQUENCE</scope>
    <source>
        <strain evidence="2">PB745_01</strain>
        <tissue evidence="2">Gill</tissue>
    </source>
</reference>
<proteinExistence type="predicted"/>
<name>A0AAE1KS00_PETCI</name>
<evidence type="ECO:0000259" key="1">
    <source>
        <dbReference type="Pfam" id="PF21599"/>
    </source>
</evidence>
<dbReference type="InterPro" id="IPR048325">
    <property type="entry name" value="ZSWIM3_N"/>
</dbReference>
<dbReference type="PANTHER" id="PTHR31569:SF4">
    <property type="entry name" value="SWIM-TYPE DOMAIN-CONTAINING PROTEIN"/>
    <property type="match status" value="1"/>
</dbReference>
<keyword evidence="3" id="KW-1185">Reference proteome</keyword>
<dbReference type="EMBL" id="JAWQEG010001229">
    <property type="protein sequence ID" value="KAK3881332.1"/>
    <property type="molecule type" value="Genomic_DNA"/>
</dbReference>
<evidence type="ECO:0000313" key="3">
    <source>
        <dbReference type="Proteomes" id="UP001286313"/>
    </source>
</evidence>
<comment type="caution">
    <text evidence="2">The sequence shown here is derived from an EMBL/GenBank/DDBJ whole genome shotgun (WGS) entry which is preliminary data.</text>
</comment>
<evidence type="ECO:0000313" key="2">
    <source>
        <dbReference type="EMBL" id="KAK3881332.1"/>
    </source>
</evidence>
<dbReference type="Proteomes" id="UP001286313">
    <property type="component" value="Unassembled WGS sequence"/>
</dbReference>